<dbReference type="InParanoid" id="A0A0R2G4F0"/>
<name>A0A0R2G4F0_9LACO</name>
<evidence type="ECO:0000313" key="2">
    <source>
        <dbReference type="Proteomes" id="UP000051296"/>
    </source>
</evidence>
<dbReference type="PATRIC" id="fig|1123500.6.peg.961"/>
<dbReference type="SUPFAM" id="SSF54909">
    <property type="entry name" value="Dimeric alpha+beta barrel"/>
    <property type="match status" value="1"/>
</dbReference>
<dbReference type="OrthoDB" id="2157140at2"/>
<dbReference type="STRING" id="1123500.GCA_000420365_01041"/>
<evidence type="ECO:0000313" key="1">
    <source>
        <dbReference type="EMBL" id="KRN31700.1"/>
    </source>
</evidence>
<keyword evidence="2" id="KW-1185">Reference proteome</keyword>
<dbReference type="Proteomes" id="UP000051296">
    <property type="component" value="Unassembled WGS sequence"/>
</dbReference>
<dbReference type="EMBL" id="JQAX01000003">
    <property type="protein sequence ID" value="KRN31700.1"/>
    <property type="molecule type" value="Genomic_DNA"/>
</dbReference>
<dbReference type="eggNOG" id="COG2329">
    <property type="taxonomic scope" value="Bacteria"/>
</dbReference>
<comment type="caution">
    <text evidence="1">The sequence shown here is derived from an EMBL/GenBank/DDBJ whole genome shotgun (WGS) entry which is preliminary data.</text>
</comment>
<gene>
    <name evidence="1" type="ORF">IV68_GL000956</name>
</gene>
<reference evidence="1 2" key="1">
    <citation type="journal article" date="2015" name="Genome Announc.">
        <title>Expanding the biotechnology potential of lactobacilli through comparative genomics of 213 strains and associated genera.</title>
        <authorList>
            <person name="Sun Z."/>
            <person name="Harris H.M."/>
            <person name="McCann A."/>
            <person name="Guo C."/>
            <person name="Argimon S."/>
            <person name="Zhang W."/>
            <person name="Yang X."/>
            <person name="Jeffery I.B."/>
            <person name="Cooney J.C."/>
            <person name="Kagawa T.F."/>
            <person name="Liu W."/>
            <person name="Song Y."/>
            <person name="Salvetti E."/>
            <person name="Wrobel A."/>
            <person name="Rasinkangas P."/>
            <person name="Parkhill J."/>
            <person name="Rea M.C."/>
            <person name="O'Sullivan O."/>
            <person name="Ritari J."/>
            <person name="Douillard F.P."/>
            <person name="Paul Ross R."/>
            <person name="Yang R."/>
            <person name="Briner A.E."/>
            <person name="Felis G.E."/>
            <person name="de Vos W.M."/>
            <person name="Barrangou R."/>
            <person name="Klaenhammer T.R."/>
            <person name="Caufield P.W."/>
            <person name="Cui Y."/>
            <person name="Zhang H."/>
            <person name="O'Toole P.W."/>
        </authorList>
    </citation>
    <scope>NUCLEOTIDE SEQUENCE [LARGE SCALE GENOMIC DNA]</scope>
    <source>
        <strain evidence="1 2">DSM 20190</strain>
    </source>
</reference>
<dbReference type="Gene3D" id="3.30.70.100">
    <property type="match status" value="1"/>
</dbReference>
<accession>A0A0R2G4F0</accession>
<organism evidence="1 2">
    <name type="scientific">Weissella halotolerans DSM 20190</name>
    <dbReference type="NCBI Taxonomy" id="1123500"/>
    <lineage>
        <taxon>Bacteria</taxon>
        <taxon>Bacillati</taxon>
        <taxon>Bacillota</taxon>
        <taxon>Bacilli</taxon>
        <taxon>Lactobacillales</taxon>
        <taxon>Lactobacillaceae</taxon>
        <taxon>Weissella</taxon>
    </lineage>
</organism>
<evidence type="ECO:0008006" key="3">
    <source>
        <dbReference type="Google" id="ProtNLM"/>
    </source>
</evidence>
<dbReference type="InterPro" id="IPR011008">
    <property type="entry name" value="Dimeric_a/b-barrel"/>
</dbReference>
<proteinExistence type="predicted"/>
<protein>
    <recommendedName>
        <fullName evidence="3">ABM domain-containing protein</fullName>
    </recommendedName>
</protein>
<dbReference type="AlphaFoldDB" id="A0A0R2G4F0"/>
<dbReference type="RefSeq" id="WP_022791793.1">
    <property type="nucleotide sequence ID" value="NZ_ATUU01000003.1"/>
</dbReference>
<sequence length="173" mass="20226">MPEYLHTTFGSKEVLTAIRNQHLNQHLLLTVDDADPYRYQLIEKTSDSDSVFTTPTSYEILSEQGETAELRGWLNFHFITVPEQGRANFIRRWNAFQERDFTGVAGFISSYLLQRVDEPQQLAVLTTWTMKDFWLVWQADNQSPLKDYQTEGNRYGLRDAQYSFVAFAKQDLK</sequence>